<sequence>MAVIGTISGEGFVRLINNHAIEKPLAVDLELEKVIGDMPQKTFEFHRVKDTREPLDIAPGITLMDSLKRITLADVAVIAQMYTNYTGGACAIREQPIKGLLDPKAMARLAVGEALTNLVWEKITSLSDVKASGNWMYAAKLDGEGAAMYDAAIALSEAMVELGITIDGGKDSLSMATRAGGEVVKAPGNLVISAYSTCSDIMKTVTPDLKLKDEGILLHIDLAKRKHRLGGSALAQVFDQIGDECPDVDDVGYLKTVFEVVQDLLTDELISAGHDISDGGHIVSVLEMAFAGNCGAQITLNSQGKSVFETLFTEELGLILEISKANLDTVATILGNHGVSAEIIGQVTTEPITGLNIDGITRLDEKMTDVRDIWEETSFHLEKFQRLASSVDAGVYEGSFTDHMIQRRRLVMLVLRIKVLHAT</sequence>
<dbReference type="Gene3D" id="3.30.1330.10">
    <property type="entry name" value="PurM-like, N-terminal domain"/>
    <property type="match status" value="1"/>
</dbReference>
<evidence type="ECO:0000313" key="3">
    <source>
        <dbReference type="EMBL" id="KVH95054.1"/>
    </source>
</evidence>
<dbReference type="OMA" id="ISAYSTC"/>
<dbReference type="InterPro" id="IPR055181">
    <property type="entry name" value="FGAR-AT_PurM_N-like"/>
</dbReference>
<organism evidence="3 4">
    <name type="scientific">Cynara cardunculus var. scolymus</name>
    <name type="common">Globe artichoke</name>
    <name type="synonym">Cynara scolymus</name>
    <dbReference type="NCBI Taxonomy" id="59895"/>
    <lineage>
        <taxon>Eukaryota</taxon>
        <taxon>Viridiplantae</taxon>
        <taxon>Streptophyta</taxon>
        <taxon>Embryophyta</taxon>
        <taxon>Tracheophyta</taxon>
        <taxon>Spermatophyta</taxon>
        <taxon>Magnoliopsida</taxon>
        <taxon>eudicotyledons</taxon>
        <taxon>Gunneridae</taxon>
        <taxon>Pentapetalae</taxon>
        <taxon>asterids</taxon>
        <taxon>campanulids</taxon>
        <taxon>Asterales</taxon>
        <taxon>Asteraceae</taxon>
        <taxon>Carduoideae</taxon>
        <taxon>Cardueae</taxon>
        <taxon>Carduinae</taxon>
        <taxon>Cynara</taxon>
    </lineage>
</organism>
<comment type="caution">
    <text evidence="3">The sequence shown here is derived from an EMBL/GenBank/DDBJ whole genome shotgun (WGS) entry which is preliminary data.</text>
</comment>
<keyword evidence="4" id="KW-1185">Reference proteome</keyword>
<accession>A0A103XQP0</accession>
<name>A0A103XQP0_CYNCS</name>
<feature type="domain" description="FGAR-AT PurM N-terminal-like" evidence="2">
    <location>
        <begin position="69"/>
        <end position="196"/>
    </location>
</feature>
<dbReference type="Pfam" id="PF22689">
    <property type="entry name" value="FGAR-AT_PurM_N-like"/>
    <property type="match status" value="1"/>
</dbReference>
<dbReference type="GO" id="GO:0006164">
    <property type="term" value="P:purine nucleotide biosynthetic process"/>
    <property type="evidence" value="ECO:0007669"/>
    <property type="project" value="TreeGrafter"/>
</dbReference>
<protein>
    <submittedName>
        <fullName evidence="3">AIR synthase-related protein, C-terminal domain-containing protein</fullName>
    </submittedName>
</protein>
<dbReference type="Gene3D" id="3.90.650.10">
    <property type="entry name" value="PurM-like C-terminal domain"/>
    <property type="match status" value="1"/>
</dbReference>
<gene>
    <name evidence="3" type="ORF">Ccrd_002877</name>
</gene>
<dbReference type="InterPro" id="IPR010918">
    <property type="entry name" value="PurM-like_C_dom"/>
</dbReference>
<reference evidence="3 4" key="1">
    <citation type="journal article" date="2016" name="Sci. Rep.">
        <title>The genome sequence of the outbreeding globe artichoke constructed de novo incorporating a phase-aware low-pass sequencing strategy of F1 progeny.</title>
        <authorList>
            <person name="Scaglione D."/>
            <person name="Reyes-Chin-Wo S."/>
            <person name="Acquadro A."/>
            <person name="Froenicke L."/>
            <person name="Portis E."/>
            <person name="Beitel C."/>
            <person name="Tirone M."/>
            <person name="Mauro R."/>
            <person name="Lo Monaco A."/>
            <person name="Mauromicale G."/>
            <person name="Faccioli P."/>
            <person name="Cattivelli L."/>
            <person name="Rieseberg L."/>
            <person name="Michelmore R."/>
            <person name="Lanteri S."/>
        </authorList>
    </citation>
    <scope>NUCLEOTIDE SEQUENCE [LARGE SCALE GENOMIC DNA]</scope>
    <source>
        <strain evidence="3">2C</strain>
    </source>
</reference>
<dbReference type="GO" id="GO:0004642">
    <property type="term" value="F:phosphoribosylformylglycinamidine synthase activity"/>
    <property type="evidence" value="ECO:0007669"/>
    <property type="project" value="TreeGrafter"/>
</dbReference>
<evidence type="ECO:0000259" key="2">
    <source>
        <dbReference type="Pfam" id="PF22689"/>
    </source>
</evidence>
<feature type="domain" description="PurM-like C-terminal" evidence="1">
    <location>
        <begin position="227"/>
        <end position="353"/>
    </location>
</feature>
<dbReference type="InterPro" id="IPR036676">
    <property type="entry name" value="PurM-like_C_sf"/>
</dbReference>
<dbReference type="Proteomes" id="UP000243975">
    <property type="component" value="Unassembled WGS sequence"/>
</dbReference>
<evidence type="ECO:0000313" key="4">
    <source>
        <dbReference type="Proteomes" id="UP000243975"/>
    </source>
</evidence>
<dbReference type="InterPro" id="IPR036921">
    <property type="entry name" value="PurM-like_N_sf"/>
</dbReference>
<dbReference type="SUPFAM" id="SSF55326">
    <property type="entry name" value="PurM N-terminal domain-like"/>
    <property type="match status" value="1"/>
</dbReference>
<dbReference type="AlphaFoldDB" id="A0A103XQP0"/>
<dbReference type="CDD" id="cd02204">
    <property type="entry name" value="PurL_repeat2"/>
    <property type="match status" value="1"/>
</dbReference>
<evidence type="ECO:0000259" key="1">
    <source>
        <dbReference type="Pfam" id="PF02769"/>
    </source>
</evidence>
<dbReference type="PANTHER" id="PTHR10099:SF1">
    <property type="entry name" value="PHOSPHORIBOSYLFORMYLGLYCINAMIDINE SYNTHASE"/>
    <property type="match status" value="1"/>
</dbReference>
<proteinExistence type="predicted"/>
<dbReference type="Pfam" id="PF02769">
    <property type="entry name" value="AIRS_C"/>
    <property type="match status" value="1"/>
</dbReference>
<dbReference type="PANTHER" id="PTHR10099">
    <property type="entry name" value="PHOSPHORIBOSYLFORMYLGLYCINAMIDINE SYNTHASE"/>
    <property type="match status" value="1"/>
</dbReference>
<dbReference type="EMBL" id="LEKV01004403">
    <property type="protein sequence ID" value="KVH95054.1"/>
    <property type="molecule type" value="Genomic_DNA"/>
</dbReference>
<dbReference type="GO" id="GO:0005737">
    <property type="term" value="C:cytoplasm"/>
    <property type="evidence" value="ECO:0007669"/>
    <property type="project" value="TreeGrafter"/>
</dbReference>
<dbReference type="SUPFAM" id="SSF56042">
    <property type="entry name" value="PurM C-terminal domain-like"/>
    <property type="match status" value="1"/>
</dbReference>
<dbReference type="STRING" id="59895.A0A103XQP0"/>
<dbReference type="Gramene" id="KVH95054">
    <property type="protein sequence ID" value="KVH95054"/>
    <property type="gene ID" value="Ccrd_002877"/>
</dbReference>